<dbReference type="SUPFAM" id="SSF54427">
    <property type="entry name" value="NTF2-like"/>
    <property type="match status" value="1"/>
</dbReference>
<dbReference type="InterPro" id="IPR017937">
    <property type="entry name" value="Thioredoxin_CS"/>
</dbReference>
<evidence type="ECO:0000313" key="6">
    <source>
        <dbReference type="Proteomes" id="UP001438707"/>
    </source>
</evidence>
<feature type="signal peptide" evidence="3">
    <location>
        <begin position="1"/>
        <end position="23"/>
    </location>
</feature>
<dbReference type="Gene3D" id="3.10.450.50">
    <property type="match status" value="1"/>
</dbReference>
<dbReference type="InterPro" id="IPR051063">
    <property type="entry name" value="PDI"/>
</dbReference>
<dbReference type="InterPro" id="IPR013766">
    <property type="entry name" value="Thioredoxin_domain"/>
</dbReference>
<feature type="chain" id="PRO_5043519884" description="Thioredoxin domain-containing protein" evidence="3">
    <location>
        <begin position="24"/>
        <end position="319"/>
    </location>
</feature>
<dbReference type="SUPFAM" id="SSF52833">
    <property type="entry name" value="Thioredoxin-like"/>
    <property type="match status" value="1"/>
</dbReference>
<dbReference type="GO" id="GO:0005783">
    <property type="term" value="C:endoplasmic reticulum"/>
    <property type="evidence" value="ECO:0007669"/>
    <property type="project" value="TreeGrafter"/>
</dbReference>
<evidence type="ECO:0000256" key="3">
    <source>
        <dbReference type="SAM" id="SignalP"/>
    </source>
</evidence>
<feature type="domain" description="Thioredoxin" evidence="4">
    <location>
        <begin position="7"/>
        <end position="135"/>
    </location>
</feature>
<reference evidence="5 6" key="1">
    <citation type="journal article" date="2024" name="Nat. Commun.">
        <title>Phylogenomics reveals the evolutionary origins of lichenization in chlorophyte algae.</title>
        <authorList>
            <person name="Puginier C."/>
            <person name="Libourel C."/>
            <person name="Otte J."/>
            <person name="Skaloud P."/>
            <person name="Haon M."/>
            <person name="Grisel S."/>
            <person name="Petersen M."/>
            <person name="Berrin J.G."/>
            <person name="Delaux P.M."/>
            <person name="Dal Grande F."/>
            <person name="Keller J."/>
        </authorList>
    </citation>
    <scope>NUCLEOTIDE SEQUENCE [LARGE SCALE GENOMIC DNA]</scope>
    <source>
        <strain evidence="5 6">SAG 2145</strain>
    </source>
</reference>
<dbReference type="EMBL" id="JALJOS010000003">
    <property type="protein sequence ID" value="KAK9841352.1"/>
    <property type="molecule type" value="Genomic_DNA"/>
</dbReference>
<dbReference type="Proteomes" id="UP001438707">
    <property type="component" value="Unassembled WGS sequence"/>
</dbReference>
<protein>
    <recommendedName>
        <fullName evidence="4">Thioredoxin domain-containing protein</fullName>
    </recommendedName>
</protein>
<dbReference type="Pfam" id="PF10184">
    <property type="entry name" value="DUF2358"/>
    <property type="match status" value="1"/>
</dbReference>
<proteinExistence type="inferred from homology"/>
<keyword evidence="6" id="KW-1185">Reference proteome</keyword>
<dbReference type="Pfam" id="PF00085">
    <property type="entry name" value="Thioredoxin"/>
    <property type="match status" value="1"/>
</dbReference>
<dbReference type="Gene3D" id="3.40.30.10">
    <property type="entry name" value="Glutaredoxin"/>
    <property type="match status" value="1"/>
</dbReference>
<accession>A0AAW1S6X4</accession>
<evidence type="ECO:0000256" key="2">
    <source>
        <dbReference type="ARBA" id="ARBA00022729"/>
    </source>
</evidence>
<sequence>MARTLALFKLLLVAAFVASPTLAQFEHKTVGNLGKDFDEQISDGRLHFVKLYAPWCGHCKRLAPTWGELADFFASDDKVSIDHVDCTKQKSVCSKAKVGGYPTLRFYFNGAEQETYRGGRDLDALKEAIVKTKANLLEETVSIAAEAPQLKRRVLLATPFLVAVAAAHQPVEAAARTAQDLIPQVQRDFQEGQYYITGRLTQDIFAPDCTFKDPTTNVKGPQAYSKAVAALFDPERSRADLISIKALGTDAIELKWRFEAVLKFPTSPKIKPYTGTTIYHISNGLIDQHVETWDISALDAFISVFVPSYGAPPAPPVTS</sequence>
<comment type="similarity">
    <text evidence="1">Belongs to the protein disulfide isomerase family.</text>
</comment>
<dbReference type="InterPro" id="IPR036249">
    <property type="entry name" value="Thioredoxin-like_sf"/>
</dbReference>
<dbReference type="GO" id="GO:0006457">
    <property type="term" value="P:protein folding"/>
    <property type="evidence" value="ECO:0007669"/>
    <property type="project" value="TreeGrafter"/>
</dbReference>
<evidence type="ECO:0000313" key="5">
    <source>
        <dbReference type="EMBL" id="KAK9841352.1"/>
    </source>
</evidence>
<dbReference type="InterPro" id="IPR018790">
    <property type="entry name" value="DUF2358"/>
</dbReference>
<evidence type="ECO:0000259" key="4">
    <source>
        <dbReference type="PROSITE" id="PS51352"/>
    </source>
</evidence>
<dbReference type="PANTHER" id="PTHR45672">
    <property type="entry name" value="PROTEIN DISULFIDE-ISOMERASE C17H9.14C-RELATED"/>
    <property type="match status" value="1"/>
</dbReference>
<dbReference type="GO" id="GO:0003756">
    <property type="term" value="F:protein disulfide isomerase activity"/>
    <property type="evidence" value="ECO:0007669"/>
    <property type="project" value="TreeGrafter"/>
</dbReference>
<comment type="caution">
    <text evidence="5">The sequence shown here is derived from an EMBL/GenBank/DDBJ whole genome shotgun (WGS) entry which is preliminary data.</text>
</comment>
<evidence type="ECO:0000256" key="1">
    <source>
        <dbReference type="ARBA" id="ARBA00006347"/>
    </source>
</evidence>
<dbReference type="InterPro" id="IPR032710">
    <property type="entry name" value="NTF2-like_dom_sf"/>
</dbReference>
<name>A0AAW1S6X4_9CHLO</name>
<organism evidence="5 6">
    <name type="scientific">Apatococcus lobatus</name>
    <dbReference type="NCBI Taxonomy" id="904363"/>
    <lineage>
        <taxon>Eukaryota</taxon>
        <taxon>Viridiplantae</taxon>
        <taxon>Chlorophyta</taxon>
        <taxon>core chlorophytes</taxon>
        <taxon>Trebouxiophyceae</taxon>
        <taxon>Chlorellales</taxon>
        <taxon>Chlorellaceae</taxon>
        <taxon>Apatococcus</taxon>
    </lineage>
</organism>
<dbReference type="PROSITE" id="PS00194">
    <property type="entry name" value="THIOREDOXIN_1"/>
    <property type="match status" value="1"/>
</dbReference>
<keyword evidence="2 3" id="KW-0732">Signal</keyword>
<dbReference type="PANTHER" id="PTHR45672:SF3">
    <property type="entry name" value="THIOREDOXIN DOMAIN-CONTAINING PROTEIN 5"/>
    <property type="match status" value="1"/>
</dbReference>
<gene>
    <name evidence="5" type="ORF">WJX74_004399</name>
</gene>
<dbReference type="PROSITE" id="PS51352">
    <property type="entry name" value="THIOREDOXIN_2"/>
    <property type="match status" value="1"/>
</dbReference>
<dbReference type="AlphaFoldDB" id="A0AAW1S6X4"/>